<gene>
    <name evidence="1" type="ORF">EHF44_10765</name>
</gene>
<organism evidence="1 2">
    <name type="scientific">Cupriavidus pauculus</name>
    <dbReference type="NCBI Taxonomy" id="82633"/>
    <lineage>
        <taxon>Bacteria</taxon>
        <taxon>Pseudomonadati</taxon>
        <taxon>Pseudomonadota</taxon>
        <taxon>Betaproteobacteria</taxon>
        <taxon>Burkholderiales</taxon>
        <taxon>Burkholderiaceae</taxon>
        <taxon>Cupriavidus</taxon>
    </lineage>
</organism>
<reference evidence="2" key="1">
    <citation type="submission" date="2018-11" db="EMBL/GenBank/DDBJ databases">
        <title>FDA dAtabase for Regulatory Grade micrObial Sequences (FDA-ARGOS): Supporting development and validation of Infectious Disease Dx tests.</title>
        <authorList>
            <person name="Goldberg B."/>
            <person name="Campos J."/>
            <person name="Tallon L."/>
            <person name="Sadzewicz L."/>
            <person name="Zhao X."/>
            <person name="Vavikolanu K."/>
            <person name="Mehta A."/>
            <person name="Aluvathingal J."/>
            <person name="Nadendla S."/>
            <person name="Geyer C."/>
            <person name="Nandy P."/>
            <person name="Yan Y."/>
            <person name="Sichtig H."/>
        </authorList>
    </citation>
    <scope>NUCLEOTIDE SEQUENCE [LARGE SCALE GENOMIC DNA]</scope>
    <source>
        <strain evidence="2">FDAARGOS_614</strain>
    </source>
</reference>
<name>A0A3G8H0J3_9BURK</name>
<protein>
    <recommendedName>
        <fullName evidence="3">SGNH/GDSL hydrolase family protein</fullName>
    </recommendedName>
</protein>
<evidence type="ECO:0008006" key="3">
    <source>
        <dbReference type="Google" id="ProtNLM"/>
    </source>
</evidence>
<dbReference type="KEGG" id="cpau:EHF44_10765"/>
<evidence type="ECO:0000313" key="2">
    <source>
        <dbReference type="Proteomes" id="UP000270411"/>
    </source>
</evidence>
<dbReference type="AlphaFoldDB" id="A0A3G8H0J3"/>
<dbReference type="EMBL" id="CP033969">
    <property type="protein sequence ID" value="AZG13884.1"/>
    <property type="molecule type" value="Genomic_DNA"/>
</dbReference>
<evidence type="ECO:0000313" key="1">
    <source>
        <dbReference type="EMBL" id="AZG13884.1"/>
    </source>
</evidence>
<dbReference type="RefSeq" id="WP_124683735.1">
    <property type="nucleotide sequence ID" value="NZ_CP033969.1"/>
</dbReference>
<sequence>MKSTRLFVLSFALAMAVLAVAYYALFRYQFGAPILASYDVENWARLKNRISDRTPGHRVLMAGDSNVLFGFDSELAEKSLGRPVINMGLHAGLPLDWILSMAVRNARAGDVVVLPLWWGYYAFDYREPNDWFVDQMVAWDGRYYDALPPLRKLQYVSAVSVPALYRNIVAKEDSARLLKEHPWRKLDDEATAMKKWDEVAAQTKEFSYSYLNMTGHGDMRNTCESNVAPITSQYDVPADGKIHPASLRFVLDFVATMRARGVAVYVFPPVMLDDDYTRNPVFQRAIHTLWSGLQKAGLETVGAPFDYTFPKSAFFNTGLHLNCGSAPERTNRMVRALRQRLGALAGAQNDG</sequence>
<accession>A0A3G8H0J3</accession>
<dbReference type="Proteomes" id="UP000270411">
    <property type="component" value="Chromosome 1"/>
</dbReference>
<dbReference type="OrthoDB" id="2048408at2"/>
<proteinExistence type="predicted"/>